<feature type="transmembrane region" description="Helical" evidence="6">
    <location>
        <begin position="76"/>
        <end position="101"/>
    </location>
</feature>
<keyword evidence="3 6" id="KW-0812">Transmembrane</keyword>
<feature type="transmembrane region" description="Helical" evidence="6">
    <location>
        <begin position="272"/>
        <end position="296"/>
    </location>
</feature>
<name>A0ABY7TXD9_9SPHN</name>
<keyword evidence="2" id="KW-1003">Cell membrane</keyword>
<accession>A0ABY7TXD9</accession>
<evidence type="ECO:0000256" key="4">
    <source>
        <dbReference type="ARBA" id="ARBA00022989"/>
    </source>
</evidence>
<dbReference type="Proteomes" id="UP001218231">
    <property type="component" value="Chromosome"/>
</dbReference>
<sequence length="470" mass="50899">MAVALKLRHGFGAIARKLHYVRLTPFDTDTAEGRAHERQRRVALSAMASMVAKVISVSTALISVPLTLHYLGAEQYGMWIILSSLQASFTFADLGVGNGVLNQVATLYGRDDFEGIRRVISCGYAILTVVALAIIGLFAALYHLVPWFEIFNVKTAAAQAEAGPALGAFILCFAAAMPLGIVQKVQIGLQRGFMASLWQCAGSVIGLVGVLVCIKMKLSLFWLIFALMGQPLVAALLNSLIFFGFIERGLSPRLRQISLGVMRAISQTGAMFFVLQIVAAATFYVDSIILAQVLGASQVPVYSVPEKLFSLIATVLAMVQAPLWPAYSEAVARGEYEWARRTLRNSQIFAAGFATICSTVLVIGGPTILHYWVNGAVQPPLMLMLGLAIWKIVEGQGNAMAMFLNGTNQIRFLVVLSVVTAVVAVTLKVLLARQFGISGTVWATTIAFSIFMLIPSIMHTRKYLLEHSGH</sequence>
<keyword evidence="5 6" id="KW-0472">Membrane</keyword>
<feature type="transmembrane region" description="Helical" evidence="6">
    <location>
        <begin position="194"/>
        <end position="214"/>
    </location>
</feature>
<evidence type="ECO:0000313" key="8">
    <source>
        <dbReference type="Proteomes" id="UP001218231"/>
    </source>
</evidence>
<feature type="transmembrane region" description="Helical" evidence="6">
    <location>
        <begin position="437"/>
        <end position="458"/>
    </location>
</feature>
<evidence type="ECO:0000256" key="6">
    <source>
        <dbReference type="SAM" id="Phobius"/>
    </source>
</evidence>
<feature type="transmembrane region" description="Helical" evidence="6">
    <location>
        <begin position="220"/>
        <end position="246"/>
    </location>
</feature>
<dbReference type="InterPro" id="IPR002797">
    <property type="entry name" value="Polysacc_synth"/>
</dbReference>
<dbReference type="EMBL" id="CP117417">
    <property type="protein sequence ID" value="WCT77246.1"/>
    <property type="molecule type" value="Genomic_DNA"/>
</dbReference>
<feature type="transmembrane region" description="Helical" evidence="6">
    <location>
        <begin position="410"/>
        <end position="431"/>
    </location>
</feature>
<evidence type="ECO:0000256" key="5">
    <source>
        <dbReference type="ARBA" id="ARBA00023136"/>
    </source>
</evidence>
<keyword evidence="8" id="KW-1185">Reference proteome</keyword>
<protein>
    <submittedName>
        <fullName evidence="7">Oligosaccharide flippase family protein</fullName>
    </submittedName>
</protein>
<proteinExistence type="predicted"/>
<dbReference type="Pfam" id="PF01943">
    <property type="entry name" value="Polysacc_synt"/>
    <property type="match status" value="1"/>
</dbReference>
<evidence type="ECO:0000256" key="1">
    <source>
        <dbReference type="ARBA" id="ARBA00004651"/>
    </source>
</evidence>
<dbReference type="RefSeq" id="WP_273617627.1">
    <property type="nucleotide sequence ID" value="NZ_CP117417.1"/>
</dbReference>
<dbReference type="PANTHER" id="PTHR30250:SF26">
    <property type="entry name" value="PSMA PROTEIN"/>
    <property type="match status" value="1"/>
</dbReference>
<dbReference type="InterPro" id="IPR050833">
    <property type="entry name" value="Poly_Biosynth_Transport"/>
</dbReference>
<feature type="transmembrane region" description="Helical" evidence="6">
    <location>
        <begin position="308"/>
        <end position="327"/>
    </location>
</feature>
<evidence type="ECO:0000313" key="7">
    <source>
        <dbReference type="EMBL" id="WCT77246.1"/>
    </source>
</evidence>
<reference evidence="7 8" key="1">
    <citation type="submission" date="2023-02" db="EMBL/GenBank/DDBJ databases">
        <title>Genome sequence of Novosphingobium humi KACC 19094.</title>
        <authorList>
            <person name="Kim S."/>
            <person name="Heo J."/>
            <person name="Kwon S.-W."/>
        </authorList>
    </citation>
    <scope>NUCLEOTIDE SEQUENCE [LARGE SCALE GENOMIC DNA]</scope>
    <source>
        <strain evidence="7 8">KACC 19094</strain>
    </source>
</reference>
<gene>
    <name evidence="7" type="ORF">PQ457_15215</name>
</gene>
<evidence type="ECO:0000256" key="2">
    <source>
        <dbReference type="ARBA" id="ARBA00022475"/>
    </source>
</evidence>
<feature type="transmembrane region" description="Helical" evidence="6">
    <location>
        <begin position="165"/>
        <end position="182"/>
    </location>
</feature>
<keyword evidence="4 6" id="KW-1133">Transmembrane helix</keyword>
<dbReference type="PANTHER" id="PTHR30250">
    <property type="entry name" value="PST FAMILY PREDICTED COLANIC ACID TRANSPORTER"/>
    <property type="match status" value="1"/>
</dbReference>
<feature type="transmembrane region" description="Helical" evidence="6">
    <location>
        <begin position="348"/>
        <end position="365"/>
    </location>
</feature>
<feature type="transmembrane region" description="Helical" evidence="6">
    <location>
        <begin position="122"/>
        <end position="145"/>
    </location>
</feature>
<organism evidence="7 8">
    <name type="scientific">Novosphingobium humi</name>
    <dbReference type="NCBI Taxonomy" id="2282397"/>
    <lineage>
        <taxon>Bacteria</taxon>
        <taxon>Pseudomonadati</taxon>
        <taxon>Pseudomonadota</taxon>
        <taxon>Alphaproteobacteria</taxon>
        <taxon>Sphingomonadales</taxon>
        <taxon>Sphingomonadaceae</taxon>
        <taxon>Novosphingobium</taxon>
    </lineage>
</organism>
<evidence type="ECO:0000256" key="3">
    <source>
        <dbReference type="ARBA" id="ARBA00022692"/>
    </source>
</evidence>
<comment type="subcellular location">
    <subcellularLocation>
        <location evidence="1">Cell membrane</location>
        <topology evidence="1">Multi-pass membrane protein</topology>
    </subcellularLocation>
</comment>
<feature type="transmembrane region" description="Helical" evidence="6">
    <location>
        <begin position="42"/>
        <end position="64"/>
    </location>
</feature>